<feature type="region of interest" description="Disordered" evidence="1">
    <location>
        <begin position="1"/>
        <end position="21"/>
    </location>
</feature>
<feature type="compositionally biased region" description="Acidic residues" evidence="1">
    <location>
        <begin position="86"/>
        <end position="101"/>
    </location>
</feature>
<reference evidence="2" key="1">
    <citation type="submission" date="2016-04" db="EMBL/GenBank/DDBJ databases">
        <authorList>
            <person name="Nguyen H.D."/>
            <person name="Samba Siva P."/>
            <person name="Cullis J."/>
            <person name="Levesque C.A."/>
            <person name="Hambleton S."/>
        </authorList>
    </citation>
    <scope>NUCLEOTIDE SEQUENCE</scope>
    <source>
        <strain evidence="2">DAOMC 236416</strain>
    </source>
</reference>
<reference evidence="2" key="2">
    <citation type="journal article" date="2019" name="IMA Fungus">
        <title>Genome sequencing and comparison of five Tilletia species to identify candidate genes for the detection of regulated species infecting wheat.</title>
        <authorList>
            <person name="Nguyen H.D.T."/>
            <person name="Sultana T."/>
            <person name="Kesanakurti P."/>
            <person name="Hambleton S."/>
        </authorList>
    </citation>
    <scope>NUCLEOTIDE SEQUENCE</scope>
    <source>
        <strain evidence="2">DAOMC 236416</strain>
    </source>
</reference>
<protein>
    <submittedName>
        <fullName evidence="2">Uncharacterized protein</fullName>
    </submittedName>
</protein>
<comment type="caution">
    <text evidence="2">The sequence shown here is derived from an EMBL/GenBank/DDBJ whole genome shotgun (WGS) entry which is preliminary data.</text>
</comment>
<feature type="region of interest" description="Disordered" evidence="1">
    <location>
        <begin position="47"/>
        <end position="123"/>
    </location>
</feature>
<name>A0A177TAN3_9BASI</name>
<keyword evidence="3" id="KW-1185">Reference proteome</keyword>
<evidence type="ECO:0000313" key="2">
    <source>
        <dbReference type="EMBL" id="KAE8244787.1"/>
    </source>
</evidence>
<dbReference type="EMBL" id="LWDF02000575">
    <property type="protein sequence ID" value="KAE8244787.1"/>
    <property type="molecule type" value="Genomic_DNA"/>
</dbReference>
<accession>A0A177TAN3</accession>
<proteinExistence type="predicted"/>
<dbReference type="Proteomes" id="UP000077521">
    <property type="component" value="Unassembled WGS sequence"/>
</dbReference>
<dbReference type="AlphaFoldDB" id="A0A177TAN3"/>
<gene>
    <name evidence="2" type="ORF">A4X13_0g6265</name>
</gene>
<evidence type="ECO:0000256" key="1">
    <source>
        <dbReference type="SAM" id="MobiDB-lite"/>
    </source>
</evidence>
<evidence type="ECO:0000313" key="3">
    <source>
        <dbReference type="Proteomes" id="UP000077521"/>
    </source>
</evidence>
<sequence>MVWSQVVMRTGLTDGESGEGAEAGAVEVVIERGAEIIVDACGGCFGEGGSDNGTVVDDDAVPSTEVSTEVDGGEDGAAGNGKVQDGEGDADKDAEEGDLDEGGMKFGEGKGSSTLWTRRPARS</sequence>
<organism evidence="2 3">
    <name type="scientific">Tilletia indica</name>
    <dbReference type="NCBI Taxonomy" id="43049"/>
    <lineage>
        <taxon>Eukaryota</taxon>
        <taxon>Fungi</taxon>
        <taxon>Dikarya</taxon>
        <taxon>Basidiomycota</taxon>
        <taxon>Ustilaginomycotina</taxon>
        <taxon>Exobasidiomycetes</taxon>
        <taxon>Tilletiales</taxon>
        <taxon>Tilletiaceae</taxon>
        <taxon>Tilletia</taxon>
    </lineage>
</organism>